<feature type="active site" description="Proton donor" evidence="3">
    <location>
        <position position="216"/>
    </location>
</feature>
<evidence type="ECO:0000259" key="5">
    <source>
        <dbReference type="Pfam" id="PF03070"/>
    </source>
</evidence>
<evidence type="ECO:0000256" key="1">
    <source>
        <dbReference type="ARBA" id="ARBA00004948"/>
    </source>
</evidence>
<dbReference type="UniPathway" id="UPA00060"/>
<feature type="binding site" evidence="4">
    <location>
        <position position="58"/>
    </location>
    <ligand>
        <name>substrate</name>
    </ligand>
</feature>
<dbReference type="EMBL" id="QOUI01000010">
    <property type="protein sequence ID" value="RCK68598.1"/>
    <property type="molecule type" value="Genomic_DNA"/>
</dbReference>
<comment type="pathway">
    <text evidence="1 2">Cofactor biosynthesis; thiamine diphosphate biosynthesis.</text>
</comment>
<comment type="catalytic activity">
    <reaction evidence="2">
        <text>thiamine + H2O = 5-(2-hydroxyethyl)-4-methylthiazole + 4-amino-5-hydroxymethyl-2-methylpyrimidine + H(+)</text>
        <dbReference type="Rhea" id="RHEA:17509"/>
        <dbReference type="ChEBI" id="CHEBI:15377"/>
        <dbReference type="ChEBI" id="CHEBI:15378"/>
        <dbReference type="ChEBI" id="CHEBI:16892"/>
        <dbReference type="ChEBI" id="CHEBI:17957"/>
        <dbReference type="ChEBI" id="CHEBI:18385"/>
        <dbReference type="EC" id="3.5.99.2"/>
    </reaction>
</comment>
<evidence type="ECO:0000313" key="6">
    <source>
        <dbReference type="EMBL" id="RCK68598.1"/>
    </source>
</evidence>
<organism evidence="6 7">
    <name type="scientific">Desertihabitans brevis</name>
    <dbReference type="NCBI Taxonomy" id="2268447"/>
    <lineage>
        <taxon>Bacteria</taxon>
        <taxon>Bacillati</taxon>
        <taxon>Actinomycetota</taxon>
        <taxon>Actinomycetes</taxon>
        <taxon>Propionibacteriales</taxon>
        <taxon>Propionibacteriaceae</taxon>
        <taxon>Desertihabitans</taxon>
    </lineage>
</organism>
<name>A0A367YRZ8_9ACTN</name>
<feature type="binding site" evidence="4">
    <location>
        <position position="150"/>
    </location>
    <ligand>
        <name>substrate</name>
    </ligand>
</feature>
<dbReference type="AlphaFoldDB" id="A0A367YRZ8"/>
<proteinExistence type="inferred from homology"/>
<evidence type="ECO:0000256" key="4">
    <source>
        <dbReference type="PIRSR" id="PIRSR003170-2"/>
    </source>
</evidence>
<dbReference type="GO" id="GO:0009228">
    <property type="term" value="P:thiamine biosynthetic process"/>
    <property type="evidence" value="ECO:0007669"/>
    <property type="project" value="UniProtKB-KW"/>
</dbReference>
<dbReference type="SUPFAM" id="SSF48613">
    <property type="entry name" value="Heme oxygenase-like"/>
    <property type="match status" value="1"/>
</dbReference>
<comment type="caution">
    <text evidence="6">The sequence shown here is derived from an EMBL/GenBank/DDBJ whole genome shotgun (WGS) entry which is preliminary data.</text>
</comment>
<accession>A0A367YRZ8</accession>
<keyword evidence="2" id="KW-0784">Thiamine biosynthesis</keyword>
<comment type="catalytic activity">
    <reaction evidence="2">
        <text>4-amino-5-aminomethyl-2-methylpyrimidine + H2O = 4-amino-5-hydroxymethyl-2-methylpyrimidine + NH4(+)</text>
        <dbReference type="Rhea" id="RHEA:31799"/>
        <dbReference type="ChEBI" id="CHEBI:15377"/>
        <dbReference type="ChEBI" id="CHEBI:16892"/>
        <dbReference type="ChEBI" id="CHEBI:28938"/>
        <dbReference type="ChEBI" id="CHEBI:63416"/>
        <dbReference type="EC" id="3.5.99.2"/>
    </reaction>
</comment>
<dbReference type="GO" id="GO:0009229">
    <property type="term" value="P:thiamine diphosphate biosynthetic process"/>
    <property type="evidence" value="ECO:0007669"/>
    <property type="project" value="UniProtKB-UniPathway"/>
</dbReference>
<dbReference type="InterPro" id="IPR016084">
    <property type="entry name" value="Haem_Oase-like_multi-hlx"/>
</dbReference>
<feature type="binding site" evidence="4">
    <location>
        <position position="96"/>
    </location>
    <ligand>
        <name>substrate</name>
    </ligand>
</feature>
<protein>
    <recommendedName>
        <fullName evidence="2">Aminopyrimidine aminohydrolase</fullName>
        <ecNumber evidence="2">3.5.99.2</ecNumber>
    </recommendedName>
</protein>
<evidence type="ECO:0000256" key="2">
    <source>
        <dbReference type="PIRNR" id="PIRNR003170"/>
    </source>
</evidence>
<keyword evidence="7" id="KW-1185">Reference proteome</keyword>
<keyword evidence="2" id="KW-0378">Hydrolase</keyword>
<dbReference type="GO" id="GO:0050334">
    <property type="term" value="F:thiaminase activity"/>
    <property type="evidence" value="ECO:0007669"/>
    <property type="project" value="UniProtKB-UniRule"/>
</dbReference>
<reference evidence="6 7" key="1">
    <citation type="submission" date="2018-07" db="EMBL/GenBank/DDBJ databases">
        <title>Desertimonas flava gen. nov. sp. nov.</title>
        <authorList>
            <person name="Liu S."/>
        </authorList>
    </citation>
    <scope>NUCLEOTIDE SEQUENCE [LARGE SCALE GENOMIC DNA]</scope>
    <source>
        <strain evidence="6 7">16Sb5-5</strain>
    </source>
</reference>
<evidence type="ECO:0000313" key="7">
    <source>
        <dbReference type="Proteomes" id="UP000252770"/>
    </source>
</evidence>
<dbReference type="PANTHER" id="PTHR43198:SF2">
    <property type="entry name" value="SI:CH1073-67J19.1-RELATED"/>
    <property type="match status" value="1"/>
</dbReference>
<comment type="similarity">
    <text evidence="2">Belongs to the TenA family.</text>
</comment>
<feature type="domain" description="Thiaminase-2/PQQC" evidence="5">
    <location>
        <begin position="23"/>
        <end position="220"/>
    </location>
</feature>
<dbReference type="PANTHER" id="PTHR43198">
    <property type="entry name" value="BIFUNCTIONAL TH2 PROTEIN"/>
    <property type="match status" value="1"/>
</dbReference>
<dbReference type="CDD" id="cd19358">
    <property type="entry name" value="TenA_E_Spr0628-like"/>
    <property type="match status" value="1"/>
</dbReference>
<sequence length="224" mass="25442">MGPVTLPLTTTAPTGSLLHRARPALEAGWRRCVDHRFVRELFAGVLDDAVLAGYLVQDHQFFDGFLRLLGQALASADRLGSRLVLARQLGMLADDENTYFTDSFRALGVDPVEASAPRLRPSTQAFQQLMSEVVDTRRYPDLLAVLVVMEGVYLDWGSRDDLGEPTRAEHLGWVELHRGPDFTRWCQWLVDELERVCGPDDHERLTALMQRTLALEERFFDECW</sequence>
<dbReference type="Proteomes" id="UP000252770">
    <property type="component" value="Unassembled WGS sequence"/>
</dbReference>
<dbReference type="EC" id="3.5.99.2" evidence="2"/>
<evidence type="ECO:0000256" key="3">
    <source>
        <dbReference type="PIRSR" id="PIRSR003170-1"/>
    </source>
</evidence>
<dbReference type="PIRSF" id="PIRSF003170">
    <property type="entry name" value="Pet18p"/>
    <property type="match status" value="1"/>
</dbReference>
<comment type="function">
    <text evidence="2">Catalyzes an amino-pyrimidine hydrolysis reaction at the C5' of the pyrimidine moiety of thiamine compounds, a reaction that is part of a thiamine salvage pathway. Thus, catalyzes the conversion of 4-amino-5-aminomethyl-2-methylpyrimidine to 4-amino-5-hydroxymethyl-2-methylpyrimidine (HMP).</text>
</comment>
<gene>
    <name evidence="6" type="ORF">DT076_15325</name>
</gene>
<dbReference type="InterPro" id="IPR004305">
    <property type="entry name" value="Thiaminase-2/PQQC"/>
</dbReference>
<dbReference type="GO" id="GO:0005829">
    <property type="term" value="C:cytosol"/>
    <property type="evidence" value="ECO:0007669"/>
    <property type="project" value="TreeGrafter"/>
</dbReference>
<dbReference type="Gene3D" id="1.20.910.10">
    <property type="entry name" value="Heme oxygenase-like"/>
    <property type="match status" value="1"/>
</dbReference>
<dbReference type="InterPro" id="IPR050967">
    <property type="entry name" value="Thiamine_Salvage_TenA"/>
</dbReference>
<dbReference type="Pfam" id="PF03070">
    <property type="entry name" value="TENA_THI-4"/>
    <property type="match status" value="1"/>
</dbReference>
<dbReference type="InterPro" id="IPR026285">
    <property type="entry name" value="TenA_E"/>
</dbReference>